<feature type="compositionally biased region" description="Polar residues" evidence="1">
    <location>
        <begin position="76"/>
        <end position="95"/>
    </location>
</feature>
<comment type="caution">
    <text evidence="2">The sequence shown here is derived from an EMBL/GenBank/DDBJ whole genome shotgun (WGS) entry which is preliminary data.</text>
</comment>
<feature type="region of interest" description="Disordered" evidence="1">
    <location>
        <begin position="1"/>
        <end position="54"/>
    </location>
</feature>
<dbReference type="EMBL" id="LXQA010173579">
    <property type="protein sequence ID" value="MCI29578.1"/>
    <property type="molecule type" value="Genomic_DNA"/>
</dbReference>
<feature type="region of interest" description="Disordered" evidence="1">
    <location>
        <begin position="76"/>
        <end position="135"/>
    </location>
</feature>
<evidence type="ECO:0000256" key="1">
    <source>
        <dbReference type="SAM" id="MobiDB-lite"/>
    </source>
</evidence>
<sequence length="135" mass="14366">SGNSGERGSNHTGTTQTNVEHPRESGTGPDNVVVVSTARGHNPPSRSAFIRNSSTNQGSIATSLISHRPILAITEQPTEASSLNASNQFDNSDMDTQVERKRRRAEGLVETGSEAQIHQHFLSAGPGSSQDCRDS</sequence>
<protein>
    <submittedName>
        <fullName evidence="2">Uncharacterized protein</fullName>
    </submittedName>
</protein>
<feature type="compositionally biased region" description="Polar residues" evidence="1">
    <location>
        <begin position="126"/>
        <end position="135"/>
    </location>
</feature>
<proteinExistence type="predicted"/>
<name>A0A392QZ46_9FABA</name>
<dbReference type="AlphaFoldDB" id="A0A392QZ46"/>
<feature type="compositionally biased region" description="Polar residues" evidence="1">
    <location>
        <begin position="1"/>
        <end position="19"/>
    </location>
</feature>
<keyword evidence="3" id="KW-1185">Reference proteome</keyword>
<accession>A0A392QZ46</accession>
<feature type="non-terminal residue" evidence="2">
    <location>
        <position position="1"/>
    </location>
</feature>
<evidence type="ECO:0000313" key="3">
    <source>
        <dbReference type="Proteomes" id="UP000265520"/>
    </source>
</evidence>
<reference evidence="2 3" key="1">
    <citation type="journal article" date="2018" name="Front. Plant Sci.">
        <title>Red Clover (Trifolium pratense) and Zigzag Clover (T. medium) - A Picture of Genomic Similarities and Differences.</title>
        <authorList>
            <person name="Dluhosova J."/>
            <person name="Istvanek J."/>
            <person name="Nedelnik J."/>
            <person name="Repkova J."/>
        </authorList>
    </citation>
    <scope>NUCLEOTIDE SEQUENCE [LARGE SCALE GENOMIC DNA]</scope>
    <source>
        <strain evidence="3">cv. 10/8</strain>
        <tissue evidence="2">Leaf</tissue>
    </source>
</reference>
<dbReference type="Proteomes" id="UP000265520">
    <property type="component" value="Unassembled WGS sequence"/>
</dbReference>
<evidence type="ECO:0000313" key="2">
    <source>
        <dbReference type="EMBL" id="MCI29578.1"/>
    </source>
</evidence>
<organism evidence="2 3">
    <name type="scientific">Trifolium medium</name>
    <dbReference type="NCBI Taxonomy" id="97028"/>
    <lineage>
        <taxon>Eukaryota</taxon>
        <taxon>Viridiplantae</taxon>
        <taxon>Streptophyta</taxon>
        <taxon>Embryophyta</taxon>
        <taxon>Tracheophyta</taxon>
        <taxon>Spermatophyta</taxon>
        <taxon>Magnoliopsida</taxon>
        <taxon>eudicotyledons</taxon>
        <taxon>Gunneridae</taxon>
        <taxon>Pentapetalae</taxon>
        <taxon>rosids</taxon>
        <taxon>fabids</taxon>
        <taxon>Fabales</taxon>
        <taxon>Fabaceae</taxon>
        <taxon>Papilionoideae</taxon>
        <taxon>50 kb inversion clade</taxon>
        <taxon>NPAAA clade</taxon>
        <taxon>Hologalegina</taxon>
        <taxon>IRL clade</taxon>
        <taxon>Trifolieae</taxon>
        <taxon>Trifolium</taxon>
    </lineage>
</organism>